<gene>
    <name evidence="1" type="ORF">COLO4_38027</name>
</gene>
<accession>A0A1R3FXI6</accession>
<dbReference type="AlphaFoldDB" id="A0A1R3FXI6"/>
<dbReference type="Proteomes" id="UP000187203">
    <property type="component" value="Unassembled WGS sequence"/>
</dbReference>
<name>A0A1R3FXI6_9ROSI</name>
<proteinExistence type="predicted"/>
<comment type="caution">
    <text evidence="1">The sequence shown here is derived from an EMBL/GenBank/DDBJ whole genome shotgun (WGS) entry which is preliminary data.</text>
</comment>
<keyword evidence="2" id="KW-1185">Reference proteome</keyword>
<evidence type="ECO:0000313" key="1">
    <source>
        <dbReference type="EMBL" id="OMO50549.1"/>
    </source>
</evidence>
<sequence length="147" mass="16064">MFPANGFCHFLPPVLHQIRSIPCCFSLERLNLIIRSLATMALGACIDLQIMIVLPDRSLANIDAPNQFLPCFLSMSIKTIQLPSLRFGCLELRKANAASVARFPTTSQNLWYNIPGFPSTPVAFRGAIWKAASLTSSAPKGLLSTSL</sequence>
<evidence type="ECO:0000313" key="2">
    <source>
        <dbReference type="Proteomes" id="UP000187203"/>
    </source>
</evidence>
<organism evidence="1 2">
    <name type="scientific">Corchorus olitorius</name>
    <dbReference type="NCBI Taxonomy" id="93759"/>
    <lineage>
        <taxon>Eukaryota</taxon>
        <taxon>Viridiplantae</taxon>
        <taxon>Streptophyta</taxon>
        <taxon>Embryophyta</taxon>
        <taxon>Tracheophyta</taxon>
        <taxon>Spermatophyta</taxon>
        <taxon>Magnoliopsida</taxon>
        <taxon>eudicotyledons</taxon>
        <taxon>Gunneridae</taxon>
        <taxon>Pentapetalae</taxon>
        <taxon>rosids</taxon>
        <taxon>malvids</taxon>
        <taxon>Malvales</taxon>
        <taxon>Malvaceae</taxon>
        <taxon>Grewioideae</taxon>
        <taxon>Apeibeae</taxon>
        <taxon>Corchorus</taxon>
    </lineage>
</organism>
<reference evidence="2" key="1">
    <citation type="submission" date="2013-09" db="EMBL/GenBank/DDBJ databases">
        <title>Corchorus olitorius genome sequencing.</title>
        <authorList>
            <person name="Alam M."/>
            <person name="Haque M.S."/>
            <person name="Islam M.S."/>
            <person name="Emdad E.M."/>
            <person name="Islam M.M."/>
            <person name="Ahmed B."/>
            <person name="Halim A."/>
            <person name="Hossen Q.M.M."/>
            <person name="Hossain M.Z."/>
            <person name="Ahmed R."/>
            <person name="Khan M.M."/>
            <person name="Islam R."/>
            <person name="Rashid M.M."/>
            <person name="Khan S.A."/>
            <person name="Rahman M.S."/>
            <person name="Alam M."/>
            <person name="Yahiya A.S."/>
            <person name="Khan M.S."/>
            <person name="Azam M.S."/>
            <person name="Haque T."/>
            <person name="Lashkar M.Z.H."/>
            <person name="Akhand A.I."/>
            <person name="Morshed G."/>
            <person name="Roy S."/>
            <person name="Uddin K.S."/>
            <person name="Rabeya T."/>
            <person name="Hossain A.S."/>
            <person name="Chowdhury A."/>
            <person name="Snigdha A.R."/>
            <person name="Mortoza M.S."/>
            <person name="Matin S.A."/>
            <person name="Hoque S.M.E."/>
            <person name="Islam M.K."/>
            <person name="Roy D.K."/>
            <person name="Haider R."/>
            <person name="Moosa M.M."/>
            <person name="Elias S.M."/>
            <person name="Hasan A.M."/>
            <person name="Jahan S."/>
            <person name="Shafiuddin M."/>
            <person name="Mahmood N."/>
            <person name="Shommy N.S."/>
        </authorList>
    </citation>
    <scope>NUCLEOTIDE SEQUENCE [LARGE SCALE GENOMIC DNA]</scope>
    <source>
        <strain evidence="2">cv. O-4</strain>
    </source>
</reference>
<dbReference type="EMBL" id="AWUE01024505">
    <property type="protein sequence ID" value="OMO50549.1"/>
    <property type="molecule type" value="Genomic_DNA"/>
</dbReference>
<protein>
    <submittedName>
        <fullName evidence="1">Resistance protein</fullName>
    </submittedName>
</protein>